<dbReference type="GO" id="GO:0009986">
    <property type="term" value="C:cell surface"/>
    <property type="evidence" value="ECO:0007669"/>
    <property type="project" value="UniProtKB-SubCell"/>
</dbReference>
<protein>
    <submittedName>
        <fullName evidence="4">Prepilin-type N-terminal cleavage/methylation domain-containing protein</fullName>
    </submittedName>
</protein>
<evidence type="ECO:0000256" key="2">
    <source>
        <dbReference type="ARBA" id="ARBA00023287"/>
    </source>
</evidence>
<comment type="subcellular location">
    <subcellularLocation>
        <location evidence="1">Cell surface</location>
    </subcellularLocation>
</comment>
<gene>
    <name evidence="4" type="ORF">DS745_19035</name>
</gene>
<reference evidence="4 5" key="1">
    <citation type="journal article" date="2019" name="Int. J. Syst. Evol. Microbiol.">
        <title>Anaerobacillus alkaliphilus sp. nov., a novel alkaliphilic and moderately halophilic bacterium.</title>
        <authorList>
            <person name="Borsodi A.K."/>
            <person name="Aszalos J.M."/>
            <person name="Bihari P."/>
            <person name="Nagy I."/>
            <person name="Schumann P."/>
            <person name="Sproer C."/>
            <person name="Kovacs A.L."/>
            <person name="Boka K."/>
            <person name="Dobosy P."/>
            <person name="Ovari M."/>
            <person name="Szili-Kovacs T."/>
            <person name="Toth E."/>
        </authorList>
    </citation>
    <scope>NUCLEOTIDE SEQUENCE [LARGE SCALE GENOMIC DNA]</scope>
    <source>
        <strain evidence="4 5">B16-10</strain>
    </source>
</reference>
<organism evidence="4 5">
    <name type="scientific">Anaerobacillus alkaliphilus</name>
    <dbReference type="NCBI Taxonomy" id="1548597"/>
    <lineage>
        <taxon>Bacteria</taxon>
        <taxon>Bacillati</taxon>
        <taxon>Bacillota</taxon>
        <taxon>Bacilli</taxon>
        <taxon>Bacillales</taxon>
        <taxon>Bacillaceae</taxon>
        <taxon>Anaerobacillus</taxon>
    </lineage>
</organism>
<dbReference type="Proteomes" id="UP000290649">
    <property type="component" value="Unassembled WGS sequence"/>
</dbReference>
<evidence type="ECO:0000313" key="5">
    <source>
        <dbReference type="Proteomes" id="UP000290649"/>
    </source>
</evidence>
<feature type="transmembrane region" description="Helical" evidence="3">
    <location>
        <begin position="20"/>
        <end position="38"/>
    </location>
</feature>
<evidence type="ECO:0000256" key="3">
    <source>
        <dbReference type="SAM" id="Phobius"/>
    </source>
</evidence>
<dbReference type="RefSeq" id="WP_129079778.1">
    <property type="nucleotide sequence ID" value="NZ_QOUX01000046.1"/>
</dbReference>
<dbReference type="PROSITE" id="PS00409">
    <property type="entry name" value="PROKAR_NTER_METHYL"/>
    <property type="match status" value="1"/>
</dbReference>
<dbReference type="EMBL" id="QOUX01000046">
    <property type="protein sequence ID" value="RXI98421.1"/>
    <property type="molecule type" value="Genomic_DNA"/>
</dbReference>
<dbReference type="GO" id="GO:0030420">
    <property type="term" value="P:establishment of competence for transformation"/>
    <property type="evidence" value="ECO:0007669"/>
    <property type="project" value="UniProtKB-KW"/>
</dbReference>
<name>A0A4Q0VQM7_9BACI</name>
<keyword evidence="2" id="KW-0178">Competence</keyword>
<dbReference type="InterPro" id="IPR012902">
    <property type="entry name" value="N_methyl_site"/>
</dbReference>
<keyword evidence="3" id="KW-1133">Transmembrane helix</keyword>
<sequence>MKKSVINYFSNSKGITLIELLIALSIFSAISVVLYPVLTNGIKNYQAINSEVQLRSEADYMVGRILNEIYLFFPDAVEQVSDHKIVMKRSFDGDSTGGSISRYSVEYGIIGNPRVKKNETLVLEFNNNNLHLIKIDDLANEETIKLNSENIKLLTKENQSLDLEAMFEDYSKIELLDCPTDRPCKNGSLKITLVLDFVQLEGKRNDPMKLESTFGF</sequence>
<keyword evidence="5" id="KW-1185">Reference proteome</keyword>
<comment type="caution">
    <text evidence="4">The sequence shown here is derived from an EMBL/GenBank/DDBJ whole genome shotgun (WGS) entry which is preliminary data.</text>
</comment>
<keyword evidence="3" id="KW-0812">Transmembrane</keyword>
<proteinExistence type="predicted"/>
<evidence type="ECO:0000256" key="1">
    <source>
        <dbReference type="ARBA" id="ARBA00004241"/>
    </source>
</evidence>
<dbReference type="NCBIfam" id="TIGR02532">
    <property type="entry name" value="IV_pilin_GFxxxE"/>
    <property type="match status" value="1"/>
</dbReference>
<evidence type="ECO:0000313" key="4">
    <source>
        <dbReference type="EMBL" id="RXI98421.1"/>
    </source>
</evidence>
<keyword evidence="3" id="KW-0472">Membrane</keyword>
<dbReference type="OrthoDB" id="2594125at2"/>
<dbReference type="AlphaFoldDB" id="A0A4Q0VQM7"/>
<accession>A0A4Q0VQM7</accession>
<dbReference type="Pfam" id="PF07963">
    <property type="entry name" value="N_methyl"/>
    <property type="match status" value="1"/>
</dbReference>